<dbReference type="Proteomes" id="UP000540128">
    <property type="component" value="Unassembled WGS sequence"/>
</dbReference>
<reference evidence="1 2" key="1">
    <citation type="submission" date="2020-03" db="EMBL/GenBank/DDBJ databases">
        <title>Complete genome sequence of sixteen Streptomyces strains facilitates identification of candidate genes involved in plant growth-promotion in grain legumes and cereals.</title>
        <authorList>
            <person name="Gopalakrishnan S."/>
            <person name="Thakur V."/>
            <person name="Saxena R."/>
            <person name="Vadlamudi S."/>
            <person name="Purohit S."/>
            <person name="Kumar V."/>
            <person name="Rathore A."/>
            <person name="Chitikineni A."/>
            <person name="Varshney R.K."/>
        </authorList>
    </citation>
    <scope>NUCLEOTIDE SEQUENCE [LARGE SCALE GENOMIC DNA]</scope>
    <source>
        <strain evidence="1 2">KAI-180</strain>
    </source>
</reference>
<dbReference type="Pfam" id="PF20199">
    <property type="entry name" value="RepSA"/>
    <property type="match status" value="1"/>
</dbReference>
<keyword evidence="2" id="KW-1185">Reference proteome</keyword>
<comment type="caution">
    <text evidence="1">The sequence shown here is derived from an EMBL/GenBank/DDBJ whole genome shotgun (WGS) entry which is preliminary data.</text>
</comment>
<organism evidence="1 2">
    <name type="scientific">Streptomyces odorifer</name>
    <dbReference type="NCBI Taxonomy" id="53450"/>
    <lineage>
        <taxon>Bacteria</taxon>
        <taxon>Bacillati</taxon>
        <taxon>Actinomycetota</taxon>
        <taxon>Actinomycetes</taxon>
        <taxon>Kitasatosporales</taxon>
        <taxon>Streptomycetaceae</taxon>
        <taxon>Streptomyces</taxon>
        <taxon>Streptomyces albidoflavus group</taxon>
    </lineage>
</organism>
<protein>
    <submittedName>
        <fullName evidence="1">Replication initiation protein</fullName>
    </submittedName>
</protein>
<evidence type="ECO:0000313" key="1">
    <source>
        <dbReference type="EMBL" id="NUV31451.1"/>
    </source>
</evidence>
<dbReference type="InterPro" id="IPR046828">
    <property type="entry name" value="RepSA"/>
</dbReference>
<evidence type="ECO:0000313" key="2">
    <source>
        <dbReference type="Proteomes" id="UP000540128"/>
    </source>
</evidence>
<name>A0A7Y6F404_9ACTN</name>
<gene>
    <name evidence="1" type="ORF">G6W59_24645</name>
</gene>
<proteinExistence type="predicted"/>
<sequence length="440" mass="47922">MLASLGTMPELARQLSSLGGCANPVRLDGHRTEYAVDRTTGEIGRVLHHLDSSSLPAGSLLVRCNNRRATRCAACAEVYRRDTFHLITAGLRGGKGTAEQVGTHPRVFATFTAPSFGPVHNRPSSGRPCRCGARHDETDPALGTPLDPDAYDYEAAVLWNAHAGALWRRFSIYLRREIAKRAGLTQRAFRDHARVSFAKVAEYQKRGAVHFHAVIRLDGPEGGDTAPPAWASAELLTDAIQAAATATHVNGPDVDGRAHTFTFGRQLDVRTIRSADFNDGQELTERAVAAYIAKYATKGAETATGTLDRPIRFLAELAQARITDHARRMIRTAWTLGARKDLEHLRLRAWAHMLGFRGHFSTKSRRYSTTLGALRNARAEWRRAQAPTAAPQDGETTLVLAHWVFAGTGLSNGEAWLAASLEPAPGTEGEPTWTPIATSS</sequence>
<dbReference type="EMBL" id="JAANNT010000027">
    <property type="protein sequence ID" value="NUV31451.1"/>
    <property type="molecule type" value="Genomic_DNA"/>
</dbReference>
<dbReference type="RefSeq" id="WP_175458855.1">
    <property type="nucleotide sequence ID" value="NZ_JAANNT010000027.1"/>
</dbReference>
<dbReference type="AlphaFoldDB" id="A0A7Y6F404"/>
<accession>A0A7Y6F404</accession>